<organism evidence="7 8">
    <name type="scientific">Sporosarcina luteola</name>
    <dbReference type="NCBI Taxonomy" id="582850"/>
    <lineage>
        <taxon>Bacteria</taxon>
        <taxon>Bacillati</taxon>
        <taxon>Bacillota</taxon>
        <taxon>Bacilli</taxon>
        <taxon>Bacillales</taxon>
        <taxon>Caryophanaceae</taxon>
        <taxon>Sporosarcina</taxon>
    </lineage>
</organism>
<keyword evidence="2" id="KW-0813">Transport</keyword>
<dbReference type="GO" id="GO:1904680">
    <property type="term" value="F:peptide transmembrane transporter activity"/>
    <property type="evidence" value="ECO:0007669"/>
    <property type="project" value="TreeGrafter"/>
</dbReference>
<dbReference type="GO" id="GO:0043190">
    <property type="term" value="C:ATP-binding cassette (ABC) transporter complex"/>
    <property type="evidence" value="ECO:0007669"/>
    <property type="project" value="InterPro"/>
</dbReference>
<dbReference type="PANTHER" id="PTHR30290:SF9">
    <property type="entry name" value="OLIGOPEPTIDE-BINDING PROTEIN APPA"/>
    <property type="match status" value="1"/>
</dbReference>
<reference evidence="7 8" key="1">
    <citation type="submission" date="2019-07" db="EMBL/GenBank/DDBJ databases">
        <title>Whole genome shotgun sequence of Sporosarcina luteola NBRC 105378.</title>
        <authorList>
            <person name="Hosoyama A."/>
            <person name="Uohara A."/>
            <person name="Ohji S."/>
            <person name="Ichikawa N."/>
        </authorList>
    </citation>
    <scope>NUCLEOTIDE SEQUENCE [LARGE SCALE GENOMIC DNA]</scope>
    <source>
        <strain evidence="7 8">NBRC 105378</strain>
    </source>
</reference>
<dbReference type="SUPFAM" id="SSF53850">
    <property type="entry name" value="Periplasmic binding protein-like II"/>
    <property type="match status" value="1"/>
</dbReference>
<dbReference type="Gene3D" id="3.40.190.10">
    <property type="entry name" value="Periplasmic binding protein-like II"/>
    <property type="match status" value="1"/>
</dbReference>
<comment type="similarity">
    <text evidence="1">Belongs to the bacterial solute-binding protein 5 family.</text>
</comment>
<dbReference type="InterPro" id="IPR030678">
    <property type="entry name" value="Peptide/Ni-bd"/>
</dbReference>
<dbReference type="InterPro" id="IPR000914">
    <property type="entry name" value="SBP_5_dom"/>
</dbReference>
<dbReference type="CDD" id="cd08510">
    <property type="entry name" value="PBP2_Lactococcal_OppA_like"/>
    <property type="match status" value="1"/>
</dbReference>
<dbReference type="PROSITE" id="PS51257">
    <property type="entry name" value="PROKAR_LIPOPROTEIN"/>
    <property type="match status" value="1"/>
</dbReference>
<sequence length="614" mass="67695">MAKKQFMLLASLLLVLSVFLAACTGKDEKDGAGEKDTSKDPGKDTEQTEDGEDAEEVEEDPNAGLDFPLTVTNTGDPIEGGELNFGLVSDTPFEGTLSPVFYSGAPDADVMSFFNESLFAYDGDYLITNDGAATYEVSDDNKSITIKIGDNVNWHDGEPVKASDLLYSYQLLGHPDYTGTRYTFMISNVEGMPAYHNGETTEISGIEVSEDDKTITITYTEATPSLLSGIWANATPRHHVGDVMTGEVTMEELAASEKIRTSPIGFGPFKVAKIVPGESVLYERNDDYWRGKPQLDSIVLKVVSSASVLEALKKGDIDLSSVPVDQYLNAKEIDNIELLAKVDLAYTYIGFKLGKWDAEKKENITDPNARLADKRVRQAMWYAMDNETIGKELYHGLRFPGTTLIVPVFASFHDASIETPTYDPEKAKALLDEAGFVDVDGDGFREDADGNELVLNFASMSGGETAEPIAQFYMQNWADVGIKVQLLDGRLHEFNSFYDQVEADDPKIDIYQGAWGVGSDPDPSGLYGRTAAFNYTRYTSEKNDELLAAISGEQSLDTDFRAGKFKEWQELMVDEVPVAPTVFRYALTAANKRLTNYSIEPGTDLRLWQWGVTE</sequence>
<evidence type="ECO:0000313" key="8">
    <source>
        <dbReference type="Proteomes" id="UP000321901"/>
    </source>
</evidence>
<comment type="caution">
    <text evidence="7">The sequence shown here is derived from an EMBL/GenBank/DDBJ whole genome shotgun (WGS) entry which is preliminary data.</text>
</comment>
<dbReference type="Pfam" id="PF00496">
    <property type="entry name" value="SBP_bac_5"/>
    <property type="match status" value="1"/>
</dbReference>
<evidence type="ECO:0000259" key="6">
    <source>
        <dbReference type="Pfam" id="PF00496"/>
    </source>
</evidence>
<feature type="compositionally biased region" description="Acidic residues" evidence="4">
    <location>
        <begin position="47"/>
        <end position="61"/>
    </location>
</feature>
<gene>
    <name evidence="7" type="primary">oppA_3</name>
    <name evidence="7" type="ORF">SLU01_24860</name>
</gene>
<dbReference type="EMBL" id="BJYL01000033">
    <property type="protein sequence ID" value="GEN84174.1"/>
    <property type="molecule type" value="Genomic_DNA"/>
</dbReference>
<dbReference type="GO" id="GO:0015833">
    <property type="term" value="P:peptide transport"/>
    <property type="evidence" value="ECO:0007669"/>
    <property type="project" value="TreeGrafter"/>
</dbReference>
<dbReference type="PIRSF" id="PIRSF002741">
    <property type="entry name" value="MppA"/>
    <property type="match status" value="1"/>
</dbReference>
<accession>A0A511Z9R0</accession>
<feature type="region of interest" description="Disordered" evidence="4">
    <location>
        <begin position="27"/>
        <end position="73"/>
    </location>
</feature>
<dbReference type="Gene3D" id="3.10.105.10">
    <property type="entry name" value="Dipeptide-binding Protein, Domain 3"/>
    <property type="match status" value="1"/>
</dbReference>
<dbReference type="OrthoDB" id="9796817at2"/>
<dbReference type="AlphaFoldDB" id="A0A511Z9R0"/>
<dbReference type="RefSeq" id="WP_147058788.1">
    <property type="nucleotide sequence ID" value="NZ_BJYL01000033.1"/>
</dbReference>
<dbReference type="InterPro" id="IPR039424">
    <property type="entry name" value="SBP_5"/>
</dbReference>
<evidence type="ECO:0000256" key="5">
    <source>
        <dbReference type="SAM" id="SignalP"/>
    </source>
</evidence>
<dbReference type="Proteomes" id="UP000321901">
    <property type="component" value="Unassembled WGS sequence"/>
</dbReference>
<proteinExistence type="inferred from homology"/>
<dbReference type="InterPro" id="IPR050034">
    <property type="entry name" value="Opp4A"/>
</dbReference>
<dbReference type="GO" id="GO:0042597">
    <property type="term" value="C:periplasmic space"/>
    <property type="evidence" value="ECO:0007669"/>
    <property type="project" value="UniProtKB-ARBA"/>
</dbReference>
<evidence type="ECO:0000256" key="3">
    <source>
        <dbReference type="ARBA" id="ARBA00022729"/>
    </source>
</evidence>
<evidence type="ECO:0000256" key="2">
    <source>
        <dbReference type="ARBA" id="ARBA00022448"/>
    </source>
</evidence>
<dbReference type="PANTHER" id="PTHR30290">
    <property type="entry name" value="PERIPLASMIC BINDING COMPONENT OF ABC TRANSPORTER"/>
    <property type="match status" value="1"/>
</dbReference>
<evidence type="ECO:0000256" key="1">
    <source>
        <dbReference type="ARBA" id="ARBA00005695"/>
    </source>
</evidence>
<feature type="chain" id="PRO_5021719752" evidence="5">
    <location>
        <begin position="22"/>
        <end position="614"/>
    </location>
</feature>
<feature type="domain" description="Solute-binding protein family 5" evidence="6">
    <location>
        <begin position="132"/>
        <end position="528"/>
    </location>
</feature>
<evidence type="ECO:0000313" key="7">
    <source>
        <dbReference type="EMBL" id="GEN84174.1"/>
    </source>
</evidence>
<keyword evidence="8" id="KW-1185">Reference proteome</keyword>
<dbReference type="NCBIfam" id="NF045467">
    <property type="entry name" value="Opp4A"/>
    <property type="match status" value="1"/>
</dbReference>
<feature type="signal peptide" evidence="5">
    <location>
        <begin position="1"/>
        <end position="21"/>
    </location>
</feature>
<keyword evidence="3 5" id="KW-0732">Signal</keyword>
<feature type="compositionally biased region" description="Basic and acidic residues" evidence="4">
    <location>
        <begin position="27"/>
        <end position="46"/>
    </location>
</feature>
<name>A0A511Z9R0_9BACL</name>
<evidence type="ECO:0000256" key="4">
    <source>
        <dbReference type="SAM" id="MobiDB-lite"/>
    </source>
</evidence>
<protein>
    <submittedName>
        <fullName evidence="7">ABC transporter substrate-binding protein</fullName>
    </submittedName>
</protein>